<comment type="caution">
    <text evidence="3">The sequence shown here is derived from an EMBL/GenBank/DDBJ whole genome shotgun (WGS) entry which is preliminary data.</text>
</comment>
<feature type="compositionally biased region" description="Low complexity" evidence="1">
    <location>
        <begin position="348"/>
        <end position="358"/>
    </location>
</feature>
<keyword evidence="4" id="KW-1185">Reference proteome</keyword>
<keyword evidence="2" id="KW-0812">Transmembrane</keyword>
<evidence type="ECO:0000256" key="2">
    <source>
        <dbReference type="SAM" id="Phobius"/>
    </source>
</evidence>
<keyword evidence="2" id="KW-1133">Transmembrane helix</keyword>
<gene>
    <name evidence="3" type="ORF">HT102_13400</name>
</gene>
<dbReference type="RefSeq" id="WP_192039935.1">
    <property type="nucleotide sequence ID" value="NZ_JACYWE010000008.1"/>
</dbReference>
<evidence type="ECO:0000256" key="1">
    <source>
        <dbReference type="SAM" id="MobiDB-lite"/>
    </source>
</evidence>
<evidence type="ECO:0000313" key="4">
    <source>
        <dbReference type="Proteomes" id="UP000642993"/>
    </source>
</evidence>
<keyword evidence="2" id="KW-0472">Membrane</keyword>
<feature type="transmembrane region" description="Helical" evidence="2">
    <location>
        <begin position="319"/>
        <end position="339"/>
    </location>
</feature>
<dbReference type="Pfam" id="PF11271">
    <property type="entry name" value="PorA"/>
    <property type="match status" value="1"/>
</dbReference>
<reference evidence="3" key="1">
    <citation type="submission" date="2020-09" db="EMBL/GenBank/DDBJ databases">
        <title>Hoyosella lacisalsi sp. nov., a halotolerant actinobacterium isolated from soil of Lake Gudzhirganskoe.</title>
        <authorList>
            <person name="Yang Q."/>
            <person name="Guo P.Y."/>
            <person name="Liu S.W."/>
            <person name="Li F.N."/>
            <person name="Sun C.H."/>
        </authorList>
    </citation>
    <scope>NUCLEOTIDE SEQUENCE</scope>
    <source>
        <strain evidence="3">G463</strain>
    </source>
</reference>
<organism evidence="3 4">
    <name type="scientific">Lolliginicoccus lacisalsi</name>
    <dbReference type="NCBI Taxonomy" id="2742202"/>
    <lineage>
        <taxon>Bacteria</taxon>
        <taxon>Bacillati</taxon>
        <taxon>Actinomycetota</taxon>
        <taxon>Actinomycetes</taxon>
        <taxon>Mycobacteriales</taxon>
        <taxon>Hoyosellaceae</taxon>
        <taxon>Lolliginicoccus</taxon>
    </lineage>
</organism>
<sequence>MAGRSGGAARLSASLLVGLAVFLLVVAALLPLYTAPKLERLPLGHESTRIMEGSGTLLDAALLAKGDEAPWEEDVALRSQTRVTVEDPVSSETATLQAGHALMRADSTPGRGLVSAHIDRVAIDRHDAMPAGDTMASLQVDRESPAVQLPRDGVQYRFPYGAAPEAYPVYDLTARASSEAEFVGDTELDGVTVRHYRQSLGPVDLFRATRDQANRVGMTRSGWGLVDESAADAGEIVFMTRYYTVQRDLWVEPVSGTIVDAREQASQFFGTGPEDQGLPVSEHDLAFTSATVATQLDAARSERDRVQLAIGAGPVSIHASWILVVLGLAALAAGLALGIRSSRTEDVAGAGDDPSGGTDPDDDPAVMLYSGARG</sequence>
<dbReference type="InterPro" id="IPR021424">
    <property type="entry name" value="PorA"/>
</dbReference>
<evidence type="ECO:0000313" key="3">
    <source>
        <dbReference type="EMBL" id="MBD8507479.1"/>
    </source>
</evidence>
<dbReference type="EMBL" id="JACYWE010000008">
    <property type="protein sequence ID" value="MBD8507479.1"/>
    <property type="molecule type" value="Genomic_DNA"/>
</dbReference>
<name>A0A927JDX7_9ACTN</name>
<feature type="region of interest" description="Disordered" evidence="1">
    <location>
        <begin position="345"/>
        <end position="374"/>
    </location>
</feature>
<dbReference type="Proteomes" id="UP000642993">
    <property type="component" value="Unassembled WGS sequence"/>
</dbReference>
<proteinExistence type="predicted"/>
<protein>
    <submittedName>
        <fullName evidence="3">DUF3068 domain-containing protein</fullName>
    </submittedName>
</protein>
<accession>A0A927JDX7</accession>
<dbReference type="AlphaFoldDB" id="A0A927JDX7"/>